<evidence type="ECO:0000313" key="2">
    <source>
        <dbReference type="Proteomes" id="UP000185210"/>
    </source>
</evidence>
<dbReference type="AlphaFoldDB" id="A0AB38CUE7"/>
<comment type="caution">
    <text evidence="1">The sequence shown here is derived from an EMBL/GenBank/DDBJ whole genome shotgun (WGS) entry which is preliminary data.</text>
</comment>
<reference evidence="1 2" key="1">
    <citation type="submission" date="2016-11" db="EMBL/GenBank/DDBJ databases">
        <authorList>
            <consortium name="Pathogen Informatics"/>
        </authorList>
    </citation>
    <scope>NUCLEOTIDE SEQUENCE [LARGE SCALE GENOMIC DNA]</scope>
    <source>
        <strain evidence="1 2">104</strain>
    </source>
</reference>
<dbReference type="EMBL" id="FSHM01000001">
    <property type="protein sequence ID" value="SIA29940.1"/>
    <property type="molecule type" value="Genomic_DNA"/>
</dbReference>
<evidence type="ECO:0000313" key="1">
    <source>
        <dbReference type="EMBL" id="SIA29940.1"/>
    </source>
</evidence>
<protein>
    <submittedName>
        <fullName evidence="1">Uncharacterized protein</fullName>
    </submittedName>
</protein>
<proteinExistence type="predicted"/>
<accession>A0AB38CUE7</accession>
<dbReference type="Proteomes" id="UP000185210">
    <property type="component" value="Unassembled WGS sequence"/>
</dbReference>
<organism evidence="1 2">
    <name type="scientific">Mycobacteroides abscessus subsp. abscessus</name>
    <dbReference type="NCBI Taxonomy" id="1185650"/>
    <lineage>
        <taxon>Bacteria</taxon>
        <taxon>Bacillati</taxon>
        <taxon>Actinomycetota</taxon>
        <taxon>Actinomycetes</taxon>
        <taxon>Mycobacteriales</taxon>
        <taxon>Mycobacteriaceae</taxon>
        <taxon>Mycobacteroides</taxon>
        <taxon>Mycobacteroides abscessus</taxon>
    </lineage>
</organism>
<dbReference type="RefSeq" id="WP_052568676.1">
    <property type="nucleotide sequence ID" value="NZ_CAACXP010000002.1"/>
</dbReference>
<sequence>MINIQSIRSEIVGDSRATIPYTFVLAIVNHVRWPVEAFTIDAAENGSVETFYWVQGNVVGKMSAAGSQDDPDISGTLYPVSEISKVDIGGKVCRTNGGSEEFRRSLSIYFRGSDQPTVTVNVSHHNNQILRIHANGFIESVLQRLD</sequence>
<gene>
    <name evidence="1" type="ORF">SAMEA2070301_00848</name>
</gene>
<name>A0AB38CUE7_9MYCO</name>